<dbReference type="InterPro" id="IPR017930">
    <property type="entry name" value="Myb_dom"/>
</dbReference>
<sequence>MVKDIAVARGDAEVFMKFVRLGYKEKIWDHDTGVVIIQGEDVGVRLIKCNMERSGVQVMRSLSDCDSYGSEEEMAIKKGPWTEEEDSVLINYINVHGEGHWNSLARSAGLKRTGKSCRLRWLNYLRPNVRRGNLTLQEQLLILDLHSRWGNRWSRIAEQLPGRTDNEIKNYWRTRVVKQARQLKCDVNSKQFRDAVRFVWMPRLMERIKASSGTDISYSHDQNNNASKAQGHGECSSGNNPIPTMLKSEAVSSYSSGVDVQPPSVSDTSASYNLMGGGSWSLEDSAVKGCTISSSPWQHWDYPEIQEFEPFSAFSDADLLWTDENIWFLQQQLATDI</sequence>
<evidence type="ECO:0000256" key="3">
    <source>
        <dbReference type="ARBA" id="ARBA00023015"/>
    </source>
</evidence>
<dbReference type="Pfam" id="PF00249">
    <property type="entry name" value="Myb_DNA-binding"/>
    <property type="match status" value="2"/>
</dbReference>
<comment type="caution">
    <text evidence="10">The sequence shown here is derived from an EMBL/GenBank/DDBJ whole genome shotgun (WGS) entry which is preliminary data.</text>
</comment>
<proteinExistence type="predicted"/>
<evidence type="ECO:0000256" key="7">
    <source>
        <dbReference type="SAM" id="MobiDB-lite"/>
    </source>
</evidence>
<keyword evidence="4" id="KW-0238">DNA-binding</keyword>
<keyword evidence="11" id="KW-1185">Reference proteome</keyword>
<keyword evidence="2" id="KW-0677">Repeat</keyword>
<dbReference type="EMBL" id="JAYKXN010000006">
    <property type="protein sequence ID" value="KAK7278150.1"/>
    <property type="molecule type" value="Genomic_DNA"/>
</dbReference>
<gene>
    <name evidence="10" type="ORF">RJT34_23175</name>
</gene>
<dbReference type="Proteomes" id="UP001359559">
    <property type="component" value="Unassembled WGS sequence"/>
</dbReference>
<dbReference type="PANTHER" id="PTHR45675">
    <property type="entry name" value="MYB TRANSCRIPTION FACTOR-RELATED-RELATED"/>
    <property type="match status" value="1"/>
</dbReference>
<dbReference type="FunFam" id="1.10.10.60:FF:000107">
    <property type="entry name" value="MYB transcription factor"/>
    <property type="match status" value="1"/>
</dbReference>
<keyword evidence="6" id="KW-0539">Nucleus</keyword>
<evidence type="ECO:0000256" key="1">
    <source>
        <dbReference type="ARBA" id="ARBA00004123"/>
    </source>
</evidence>
<dbReference type="AlphaFoldDB" id="A0AAN9FL36"/>
<protein>
    <submittedName>
        <fullName evidence="10">Uncharacterized protein</fullName>
    </submittedName>
</protein>
<dbReference type="CDD" id="cd00167">
    <property type="entry name" value="SANT"/>
    <property type="match status" value="2"/>
</dbReference>
<feature type="domain" description="HTH myb-type" evidence="9">
    <location>
        <begin position="130"/>
        <end position="180"/>
    </location>
</feature>
<dbReference type="PROSITE" id="PS50090">
    <property type="entry name" value="MYB_LIKE"/>
    <property type="match status" value="2"/>
</dbReference>
<feature type="domain" description="Myb-like" evidence="8">
    <location>
        <begin position="126"/>
        <end position="176"/>
    </location>
</feature>
<dbReference type="InterPro" id="IPR001005">
    <property type="entry name" value="SANT/Myb"/>
</dbReference>
<evidence type="ECO:0000259" key="9">
    <source>
        <dbReference type="PROSITE" id="PS51294"/>
    </source>
</evidence>
<feature type="compositionally biased region" description="Polar residues" evidence="7">
    <location>
        <begin position="214"/>
        <end position="228"/>
    </location>
</feature>
<dbReference type="SMART" id="SM00717">
    <property type="entry name" value="SANT"/>
    <property type="match status" value="2"/>
</dbReference>
<dbReference type="PANTHER" id="PTHR45675:SF124">
    <property type="entry name" value="EMISSION OF METHYL ANTHRANILATE 1"/>
    <property type="match status" value="1"/>
</dbReference>
<evidence type="ECO:0000256" key="5">
    <source>
        <dbReference type="ARBA" id="ARBA00023163"/>
    </source>
</evidence>
<dbReference type="PROSITE" id="PS51294">
    <property type="entry name" value="HTH_MYB"/>
    <property type="match status" value="2"/>
</dbReference>
<dbReference type="GO" id="GO:0003700">
    <property type="term" value="F:DNA-binding transcription factor activity"/>
    <property type="evidence" value="ECO:0007669"/>
    <property type="project" value="InterPro"/>
</dbReference>
<evidence type="ECO:0000259" key="8">
    <source>
        <dbReference type="PROSITE" id="PS50090"/>
    </source>
</evidence>
<evidence type="ECO:0000313" key="11">
    <source>
        <dbReference type="Proteomes" id="UP001359559"/>
    </source>
</evidence>
<evidence type="ECO:0000313" key="10">
    <source>
        <dbReference type="EMBL" id="KAK7278150.1"/>
    </source>
</evidence>
<feature type="domain" description="HTH myb-type" evidence="9">
    <location>
        <begin position="73"/>
        <end position="129"/>
    </location>
</feature>
<dbReference type="FunFam" id="1.10.10.60:FF:000011">
    <property type="entry name" value="Myb transcription factor"/>
    <property type="match status" value="1"/>
</dbReference>
<dbReference type="InterPro" id="IPR044676">
    <property type="entry name" value="EOBI/EOBII-like_plant"/>
</dbReference>
<comment type="subcellular location">
    <subcellularLocation>
        <location evidence="1">Nucleus</location>
    </subcellularLocation>
</comment>
<evidence type="ECO:0000256" key="2">
    <source>
        <dbReference type="ARBA" id="ARBA00022737"/>
    </source>
</evidence>
<dbReference type="Gene3D" id="1.10.10.60">
    <property type="entry name" value="Homeodomain-like"/>
    <property type="match status" value="2"/>
</dbReference>
<feature type="domain" description="Myb-like" evidence="8">
    <location>
        <begin position="73"/>
        <end position="125"/>
    </location>
</feature>
<dbReference type="InterPro" id="IPR009057">
    <property type="entry name" value="Homeodomain-like_sf"/>
</dbReference>
<dbReference type="GO" id="GO:0043565">
    <property type="term" value="F:sequence-specific DNA binding"/>
    <property type="evidence" value="ECO:0007669"/>
    <property type="project" value="InterPro"/>
</dbReference>
<dbReference type="GO" id="GO:0005634">
    <property type="term" value="C:nucleus"/>
    <property type="evidence" value="ECO:0007669"/>
    <property type="project" value="UniProtKB-SubCell"/>
</dbReference>
<feature type="region of interest" description="Disordered" evidence="7">
    <location>
        <begin position="214"/>
        <end position="242"/>
    </location>
</feature>
<evidence type="ECO:0000256" key="6">
    <source>
        <dbReference type="ARBA" id="ARBA00023242"/>
    </source>
</evidence>
<organism evidence="10 11">
    <name type="scientific">Clitoria ternatea</name>
    <name type="common">Butterfly pea</name>
    <dbReference type="NCBI Taxonomy" id="43366"/>
    <lineage>
        <taxon>Eukaryota</taxon>
        <taxon>Viridiplantae</taxon>
        <taxon>Streptophyta</taxon>
        <taxon>Embryophyta</taxon>
        <taxon>Tracheophyta</taxon>
        <taxon>Spermatophyta</taxon>
        <taxon>Magnoliopsida</taxon>
        <taxon>eudicotyledons</taxon>
        <taxon>Gunneridae</taxon>
        <taxon>Pentapetalae</taxon>
        <taxon>rosids</taxon>
        <taxon>fabids</taxon>
        <taxon>Fabales</taxon>
        <taxon>Fabaceae</taxon>
        <taxon>Papilionoideae</taxon>
        <taxon>50 kb inversion clade</taxon>
        <taxon>NPAAA clade</taxon>
        <taxon>indigoferoid/millettioid clade</taxon>
        <taxon>Phaseoleae</taxon>
        <taxon>Clitoria</taxon>
    </lineage>
</organism>
<name>A0AAN9FL36_CLITE</name>
<dbReference type="Gene3D" id="3.40.190.80">
    <property type="match status" value="1"/>
</dbReference>
<evidence type="ECO:0000256" key="4">
    <source>
        <dbReference type="ARBA" id="ARBA00023125"/>
    </source>
</evidence>
<keyword evidence="3" id="KW-0805">Transcription regulation</keyword>
<reference evidence="10 11" key="1">
    <citation type="submission" date="2024-01" db="EMBL/GenBank/DDBJ databases">
        <title>The genomes of 5 underutilized Papilionoideae crops provide insights into root nodulation and disease resistance.</title>
        <authorList>
            <person name="Yuan L."/>
        </authorList>
    </citation>
    <scope>NUCLEOTIDE SEQUENCE [LARGE SCALE GENOMIC DNA]</scope>
    <source>
        <strain evidence="10">LY-2023</strain>
        <tissue evidence="10">Leaf</tissue>
    </source>
</reference>
<dbReference type="SUPFAM" id="SSF46689">
    <property type="entry name" value="Homeodomain-like"/>
    <property type="match status" value="1"/>
</dbReference>
<accession>A0AAN9FL36</accession>
<keyword evidence="5" id="KW-0804">Transcription</keyword>